<gene>
    <name evidence="3" type="ORF">C8N28_2509</name>
</gene>
<reference evidence="3 4" key="1">
    <citation type="submission" date="2019-03" db="EMBL/GenBank/DDBJ databases">
        <title>Genomic Encyclopedia of Archaeal and Bacterial Type Strains, Phase II (KMG-II): from individual species to whole genera.</title>
        <authorList>
            <person name="Goeker M."/>
        </authorList>
    </citation>
    <scope>NUCLEOTIDE SEQUENCE [LARGE SCALE GENOMIC DNA]</scope>
    <source>
        <strain evidence="3 4">DSM 22554</strain>
    </source>
</reference>
<accession>A0A4R1LPJ3</accession>
<dbReference type="PANTHER" id="PTHR32060:SF22">
    <property type="entry name" value="CARBOXYL-TERMINAL-PROCESSING PEPTIDASE 3, CHLOROPLASTIC"/>
    <property type="match status" value="1"/>
</dbReference>
<keyword evidence="4" id="KW-1185">Reference proteome</keyword>
<dbReference type="SUPFAM" id="SSF52096">
    <property type="entry name" value="ClpP/crotonase"/>
    <property type="match status" value="1"/>
</dbReference>
<dbReference type="GO" id="GO:0004175">
    <property type="term" value="F:endopeptidase activity"/>
    <property type="evidence" value="ECO:0007669"/>
    <property type="project" value="TreeGrafter"/>
</dbReference>
<dbReference type="Pfam" id="PF03572">
    <property type="entry name" value="Peptidase_S41"/>
    <property type="match status" value="1"/>
</dbReference>
<dbReference type="EMBL" id="SMGO01000003">
    <property type="protein sequence ID" value="TCK80755.1"/>
    <property type="molecule type" value="Genomic_DNA"/>
</dbReference>
<keyword evidence="3" id="KW-0378">Hydrolase</keyword>
<protein>
    <submittedName>
        <fullName evidence="3">C-terminal processing protease CtpA/Prc</fullName>
    </submittedName>
</protein>
<keyword evidence="3" id="KW-0645">Protease</keyword>
<dbReference type="OrthoDB" id="5480566at2"/>
<proteinExistence type="predicted"/>
<dbReference type="Proteomes" id="UP000294616">
    <property type="component" value="Unassembled WGS sequence"/>
</dbReference>
<dbReference type="PANTHER" id="PTHR32060">
    <property type="entry name" value="TAIL-SPECIFIC PROTEASE"/>
    <property type="match status" value="1"/>
</dbReference>
<feature type="signal peptide" evidence="1">
    <location>
        <begin position="1"/>
        <end position="20"/>
    </location>
</feature>
<dbReference type="InterPro" id="IPR005151">
    <property type="entry name" value="Tail-specific_protease"/>
</dbReference>
<keyword evidence="1" id="KW-0732">Signal</keyword>
<name>A0A4R1LPJ3_9SPHI</name>
<sequence>MKTKIAILFILISNSLSAQYKDSTYTKVQIENDLKILKTAITQAHPGYNRFSSDFDSVFNEVYNHLPEKMTMYDFYKQANTIIASLQCGHTKLHPSFNYFSSYPFFFNDQNVLPFTVDIRANKATIINSNDQTQIPIGAQILKINNKPIDSILSVLYKAQFSDGNIESAKEREVADEFSARYSNLIENPTNYTIEYQYNNTTSTVTTKGINNDIWYKLKEESPSILKSNNNLSFPQDSIAYLRMADFYSNKKGIKKFIDSAFQAIKAKNIHHLIIDVRGNQGGYDKLGAYLFSKIALKDFLYYDRIEVKAKKKKQFSFLPYASFPKVIGLMPLFIKKKDNKFLWTRHDNFGIQKPAKNNYTHKTYFLMDGLSYSSAAEFLSVAKSENRGLFFGEEAGGAYSGNNSGIFSFVNLPKTKMVLAMPLGGYYMHVNPIQDGSRGVLPDYKITMSSKDLLDHKDTVLEKVISQIK</sequence>
<evidence type="ECO:0000313" key="4">
    <source>
        <dbReference type="Proteomes" id="UP000294616"/>
    </source>
</evidence>
<dbReference type="AlphaFoldDB" id="A0A4R1LPJ3"/>
<evidence type="ECO:0000259" key="2">
    <source>
        <dbReference type="Pfam" id="PF03572"/>
    </source>
</evidence>
<feature type="chain" id="PRO_5020353389" evidence="1">
    <location>
        <begin position="21"/>
        <end position="470"/>
    </location>
</feature>
<comment type="caution">
    <text evidence="3">The sequence shown here is derived from an EMBL/GenBank/DDBJ whole genome shotgun (WGS) entry which is preliminary data.</text>
</comment>
<feature type="domain" description="Tail specific protease" evidence="2">
    <location>
        <begin position="239"/>
        <end position="446"/>
    </location>
</feature>
<dbReference type="RefSeq" id="WP_132225380.1">
    <property type="nucleotide sequence ID" value="NZ_SMGO01000003.1"/>
</dbReference>
<organism evidence="3 4">
    <name type="scientific">Albibacterium bauzanense</name>
    <dbReference type="NCBI Taxonomy" id="653929"/>
    <lineage>
        <taxon>Bacteria</taxon>
        <taxon>Pseudomonadati</taxon>
        <taxon>Bacteroidota</taxon>
        <taxon>Sphingobacteriia</taxon>
        <taxon>Sphingobacteriales</taxon>
        <taxon>Sphingobacteriaceae</taxon>
        <taxon>Albibacterium</taxon>
    </lineage>
</organism>
<dbReference type="Gene3D" id="3.90.226.10">
    <property type="entry name" value="2-enoyl-CoA Hydratase, Chain A, domain 1"/>
    <property type="match status" value="1"/>
</dbReference>
<dbReference type="GO" id="GO:0008236">
    <property type="term" value="F:serine-type peptidase activity"/>
    <property type="evidence" value="ECO:0007669"/>
    <property type="project" value="InterPro"/>
</dbReference>
<dbReference type="GO" id="GO:0006508">
    <property type="term" value="P:proteolysis"/>
    <property type="evidence" value="ECO:0007669"/>
    <property type="project" value="UniProtKB-KW"/>
</dbReference>
<evidence type="ECO:0000256" key="1">
    <source>
        <dbReference type="SAM" id="SignalP"/>
    </source>
</evidence>
<evidence type="ECO:0000313" key="3">
    <source>
        <dbReference type="EMBL" id="TCK80755.1"/>
    </source>
</evidence>
<dbReference type="InterPro" id="IPR029045">
    <property type="entry name" value="ClpP/crotonase-like_dom_sf"/>
</dbReference>